<evidence type="ECO:0000256" key="1">
    <source>
        <dbReference type="SAM" id="Phobius"/>
    </source>
</evidence>
<keyword evidence="1" id="KW-0812">Transmembrane</keyword>
<keyword evidence="1" id="KW-1133">Transmembrane helix</keyword>
<gene>
    <name evidence="2" type="ORF">UFOPK3482_00588</name>
</gene>
<feature type="transmembrane region" description="Helical" evidence="1">
    <location>
        <begin position="490"/>
        <end position="509"/>
    </location>
</feature>
<sequence>MLRSIKFSALMLIAIFTLPTAAQAFDIPLLTWERGRAQQVVLGGGAYTNSWILTLEGNGEDPLTFTSSGKNEAGYIVYSLDVPSDFPTGSYSIVTRGKGSPQTVVAGVNIIAQQTYTVAYNLFDLTLIIATFVFITGIVSTIRARKYLFIPFRSAQILPRMTDPIFEIPESFWKRLEKAPYRLRTNALLALKPSLMRFLLIREGEVAQRVSNTYYGISPIIGFIAGAIAAVEVSRNQGLASTPMTIFILVLVFAIFDALAGLTATLGFWAAQLLTGNITSVRDVLIALAIGLAWVGPSLFAALLRETISRDFSKSKLEGEDPIKFVGVIGSSVVGAGVFYLGQALVNSVIYTEQQLRSITIVHVLIVFALLAIRGFTDGVILESKRDVITRDESFFIARVSSPLTGLIVLASIFAFVYIWTESAARSAFVAVLFALPYLLIFIKFNKVGVLKTERIQRNILLESALISLSTFIAFREISQKPLLLDQRAGLLLLLTAVAPVIHAIYSSIHSSNEEKFSFDKNSEIMQP</sequence>
<feature type="transmembrane region" description="Helical" evidence="1">
    <location>
        <begin position="246"/>
        <end position="272"/>
    </location>
</feature>
<reference evidence="2" key="1">
    <citation type="submission" date="2020-05" db="EMBL/GenBank/DDBJ databases">
        <authorList>
            <person name="Chiriac C."/>
            <person name="Salcher M."/>
            <person name="Ghai R."/>
            <person name="Kavagutti S V."/>
        </authorList>
    </citation>
    <scope>NUCLEOTIDE SEQUENCE</scope>
</reference>
<keyword evidence="1" id="KW-0472">Membrane</keyword>
<accession>A0A6J7EVW7</accession>
<dbReference type="AlphaFoldDB" id="A0A6J7EVW7"/>
<feature type="transmembrane region" description="Helical" evidence="1">
    <location>
        <begin position="213"/>
        <end position="234"/>
    </location>
</feature>
<feature type="transmembrane region" description="Helical" evidence="1">
    <location>
        <begin position="358"/>
        <end position="376"/>
    </location>
</feature>
<organism evidence="2">
    <name type="scientific">freshwater metagenome</name>
    <dbReference type="NCBI Taxonomy" id="449393"/>
    <lineage>
        <taxon>unclassified sequences</taxon>
        <taxon>metagenomes</taxon>
        <taxon>ecological metagenomes</taxon>
    </lineage>
</organism>
<feature type="transmembrane region" description="Helical" evidence="1">
    <location>
        <begin position="396"/>
        <end position="421"/>
    </location>
</feature>
<protein>
    <submittedName>
        <fullName evidence="2">Unannotated protein</fullName>
    </submittedName>
</protein>
<feature type="transmembrane region" description="Helical" evidence="1">
    <location>
        <begin position="284"/>
        <end position="304"/>
    </location>
</feature>
<proteinExistence type="predicted"/>
<feature type="transmembrane region" description="Helical" evidence="1">
    <location>
        <begin position="427"/>
        <end position="448"/>
    </location>
</feature>
<feature type="transmembrane region" description="Helical" evidence="1">
    <location>
        <begin position="125"/>
        <end position="144"/>
    </location>
</feature>
<evidence type="ECO:0000313" key="2">
    <source>
        <dbReference type="EMBL" id="CAB4885205.1"/>
    </source>
</evidence>
<feature type="transmembrane region" description="Helical" evidence="1">
    <location>
        <begin position="325"/>
        <end position="346"/>
    </location>
</feature>
<dbReference type="EMBL" id="CAFBLZ010000039">
    <property type="protein sequence ID" value="CAB4885205.1"/>
    <property type="molecule type" value="Genomic_DNA"/>
</dbReference>
<name>A0A6J7EVW7_9ZZZZ</name>